<dbReference type="PROSITE" id="PS01031">
    <property type="entry name" value="SHSP"/>
    <property type="match status" value="1"/>
</dbReference>
<reference evidence="5" key="1">
    <citation type="submission" date="2023-06" db="EMBL/GenBank/DDBJ databases">
        <title>Genomic analysis of the entomopathogenic nematode Steinernema hermaphroditum.</title>
        <authorList>
            <person name="Schwarz E.M."/>
            <person name="Heppert J.K."/>
            <person name="Baniya A."/>
            <person name="Schwartz H.T."/>
            <person name="Tan C.-H."/>
            <person name="Antoshechkin I."/>
            <person name="Sternberg P.W."/>
            <person name="Goodrich-Blair H."/>
            <person name="Dillman A.R."/>
        </authorList>
    </citation>
    <scope>NUCLEOTIDE SEQUENCE</scope>
    <source>
        <strain evidence="5">PS9179</strain>
        <tissue evidence="5">Whole animal</tissue>
    </source>
</reference>
<dbReference type="GO" id="GO:0036498">
    <property type="term" value="P:IRE1-mediated unfolded protein response"/>
    <property type="evidence" value="ECO:0007669"/>
    <property type="project" value="TreeGrafter"/>
</dbReference>
<comment type="similarity">
    <text evidence="1 2">Belongs to the small heat shock protein (HSP20) family.</text>
</comment>
<protein>
    <recommendedName>
        <fullName evidence="4">SHSP domain-containing protein</fullName>
    </recommendedName>
</protein>
<dbReference type="GO" id="GO:0005737">
    <property type="term" value="C:cytoplasm"/>
    <property type="evidence" value="ECO:0007669"/>
    <property type="project" value="TreeGrafter"/>
</dbReference>
<dbReference type="PANTHER" id="PTHR45640">
    <property type="entry name" value="HEAT SHOCK PROTEIN HSP-12.2-RELATED"/>
    <property type="match status" value="1"/>
</dbReference>
<dbReference type="SUPFAM" id="SSF49764">
    <property type="entry name" value="HSP20-like chaperones"/>
    <property type="match status" value="1"/>
</dbReference>
<dbReference type="InterPro" id="IPR002068">
    <property type="entry name" value="A-crystallin/Hsp20_dom"/>
</dbReference>
<comment type="caution">
    <text evidence="5">The sequence shown here is derived from an EMBL/GenBank/DDBJ whole genome shotgun (WGS) entry which is preliminary data.</text>
</comment>
<evidence type="ECO:0000256" key="2">
    <source>
        <dbReference type="RuleBase" id="RU003616"/>
    </source>
</evidence>
<dbReference type="AlphaFoldDB" id="A0AA39H3R1"/>
<dbReference type="PANTHER" id="PTHR45640:SF29">
    <property type="entry name" value="SHSP DOMAIN-CONTAINING PROTEIN"/>
    <property type="match status" value="1"/>
</dbReference>
<accession>A0AA39H3R1</accession>
<evidence type="ECO:0000256" key="3">
    <source>
        <dbReference type="SAM" id="MobiDB-lite"/>
    </source>
</evidence>
<name>A0AA39H3R1_9BILA</name>
<dbReference type="GO" id="GO:0005634">
    <property type="term" value="C:nucleus"/>
    <property type="evidence" value="ECO:0007669"/>
    <property type="project" value="TreeGrafter"/>
</dbReference>
<dbReference type="Proteomes" id="UP001175271">
    <property type="component" value="Unassembled WGS sequence"/>
</dbReference>
<dbReference type="CDD" id="cd06526">
    <property type="entry name" value="metazoan_ACD"/>
    <property type="match status" value="1"/>
</dbReference>
<keyword evidence="6" id="KW-1185">Reference proteome</keyword>
<dbReference type="GO" id="GO:0009408">
    <property type="term" value="P:response to heat"/>
    <property type="evidence" value="ECO:0007669"/>
    <property type="project" value="TreeGrafter"/>
</dbReference>
<dbReference type="InterPro" id="IPR008978">
    <property type="entry name" value="HSP20-like_chaperone"/>
</dbReference>
<feature type="domain" description="SHSP" evidence="4">
    <location>
        <begin position="106"/>
        <end position="199"/>
    </location>
</feature>
<sequence length="199" mass="22635">MLVPPNSCEKWQNPKHNRYDPNGMRHVRRKSDAGGGRVLPLCNSVASVVFGLVQSNTIAGRPFMAPNFHDTLHSRYSISSDGYESSASTGSNPFSYNDSVTEMDRQLAKIRKAPSKIIDEKRRFIVLIDMSNFKPEDIEVILEKGRLTVKASQEVMIDSKTSIEKHFLRKFSIPDDVRDEFVATELDKYVMLKITLLRK</sequence>
<proteinExistence type="inferred from homology"/>
<organism evidence="5 6">
    <name type="scientific">Steinernema hermaphroditum</name>
    <dbReference type="NCBI Taxonomy" id="289476"/>
    <lineage>
        <taxon>Eukaryota</taxon>
        <taxon>Metazoa</taxon>
        <taxon>Ecdysozoa</taxon>
        <taxon>Nematoda</taxon>
        <taxon>Chromadorea</taxon>
        <taxon>Rhabditida</taxon>
        <taxon>Tylenchina</taxon>
        <taxon>Panagrolaimomorpha</taxon>
        <taxon>Strongyloidoidea</taxon>
        <taxon>Steinernematidae</taxon>
        <taxon>Steinernema</taxon>
    </lineage>
</organism>
<dbReference type="GO" id="GO:0051082">
    <property type="term" value="F:unfolded protein binding"/>
    <property type="evidence" value="ECO:0007669"/>
    <property type="project" value="TreeGrafter"/>
</dbReference>
<dbReference type="Pfam" id="PF00011">
    <property type="entry name" value="HSP20"/>
    <property type="match status" value="1"/>
</dbReference>
<dbReference type="InterPro" id="IPR001436">
    <property type="entry name" value="Alpha-crystallin/sHSP_animal"/>
</dbReference>
<dbReference type="GO" id="GO:0042026">
    <property type="term" value="P:protein refolding"/>
    <property type="evidence" value="ECO:0007669"/>
    <property type="project" value="TreeGrafter"/>
</dbReference>
<dbReference type="EMBL" id="JAUCMV010000005">
    <property type="protein sequence ID" value="KAK0398670.1"/>
    <property type="molecule type" value="Genomic_DNA"/>
</dbReference>
<evidence type="ECO:0000259" key="4">
    <source>
        <dbReference type="PROSITE" id="PS01031"/>
    </source>
</evidence>
<dbReference type="Gene3D" id="2.60.40.790">
    <property type="match status" value="1"/>
</dbReference>
<feature type="region of interest" description="Disordered" evidence="3">
    <location>
        <begin position="1"/>
        <end position="33"/>
    </location>
</feature>
<evidence type="ECO:0000256" key="1">
    <source>
        <dbReference type="PROSITE-ProRule" id="PRU00285"/>
    </source>
</evidence>
<evidence type="ECO:0000313" key="5">
    <source>
        <dbReference type="EMBL" id="KAK0398670.1"/>
    </source>
</evidence>
<evidence type="ECO:0000313" key="6">
    <source>
        <dbReference type="Proteomes" id="UP001175271"/>
    </source>
</evidence>
<gene>
    <name evidence="5" type="ORF">QR680_002702</name>
</gene>